<keyword evidence="1" id="KW-0812">Transmembrane</keyword>
<reference evidence="2 3" key="1">
    <citation type="submission" date="2019-09" db="EMBL/GenBank/DDBJ databases">
        <title>Whole-genome sequence of the purple sulfur bacterium Thiohalocapsa marina DSM 19078.</title>
        <authorList>
            <person name="Kyndt J.A."/>
            <person name="Meyer T.E."/>
        </authorList>
    </citation>
    <scope>NUCLEOTIDE SEQUENCE [LARGE SCALE GENOMIC DNA]</scope>
    <source>
        <strain evidence="2 3">DSM 19078</strain>
    </source>
</reference>
<name>A0A5M8FMZ8_9GAMM</name>
<gene>
    <name evidence="2" type="ORF">F2Q65_05705</name>
</gene>
<dbReference type="Proteomes" id="UP000322981">
    <property type="component" value="Unassembled WGS sequence"/>
</dbReference>
<comment type="caution">
    <text evidence="2">The sequence shown here is derived from an EMBL/GenBank/DDBJ whole genome shotgun (WGS) entry which is preliminary data.</text>
</comment>
<protein>
    <submittedName>
        <fullName evidence="2">Uncharacterized protein</fullName>
    </submittedName>
</protein>
<dbReference type="AlphaFoldDB" id="A0A5M8FMZ8"/>
<evidence type="ECO:0000313" key="2">
    <source>
        <dbReference type="EMBL" id="KAA6186293.1"/>
    </source>
</evidence>
<feature type="transmembrane region" description="Helical" evidence="1">
    <location>
        <begin position="47"/>
        <end position="68"/>
    </location>
</feature>
<feature type="transmembrane region" description="Helical" evidence="1">
    <location>
        <begin position="152"/>
        <end position="171"/>
    </location>
</feature>
<evidence type="ECO:0000256" key="1">
    <source>
        <dbReference type="SAM" id="Phobius"/>
    </source>
</evidence>
<dbReference type="RefSeq" id="WP_150091303.1">
    <property type="nucleotide sequence ID" value="NZ_VWXX01000005.1"/>
</dbReference>
<dbReference type="EMBL" id="VWXX01000005">
    <property type="protein sequence ID" value="KAA6186293.1"/>
    <property type="molecule type" value="Genomic_DNA"/>
</dbReference>
<feature type="transmembrane region" description="Helical" evidence="1">
    <location>
        <begin position="191"/>
        <end position="209"/>
    </location>
</feature>
<dbReference type="PANTHER" id="PTHR36009">
    <property type="match status" value="1"/>
</dbReference>
<keyword evidence="1" id="KW-0472">Membrane</keyword>
<organism evidence="2 3">
    <name type="scientific">Thiohalocapsa marina</name>
    <dbReference type="NCBI Taxonomy" id="424902"/>
    <lineage>
        <taxon>Bacteria</taxon>
        <taxon>Pseudomonadati</taxon>
        <taxon>Pseudomonadota</taxon>
        <taxon>Gammaproteobacteria</taxon>
        <taxon>Chromatiales</taxon>
        <taxon>Chromatiaceae</taxon>
        <taxon>Thiohalocapsa</taxon>
    </lineage>
</organism>
<proteinExistence type="predicted"/>
<keyword evidence="1" id="KW-1133">Transmembrane helix</keyword>
<keyword evidence="3" id="KW-1185">Reference proteome</keyword>
<feature type="transmembrane region" description="Helical" evidence="1">
    <location>
        <begin position="116"/>
        <end position="140"/>
    </location>
</feature>
<accession>A0A5M8FMZ8</accession>
<dbReference type="OrthoDB" id="482433at2"/>
<dbReference type="PANTHER" id="PTHR36009:SF3">
    <property type="entry name" value="TRANSMEMBRANE PROTEIN"/>
    <property type="match status" value="1"/>
</dbReference>
<evidence type="ECO:0000313" key="3">
    <source>
        <dbReference type="Proteomes" id="UP000322981"/>
    </source>
</evidence>
<feature type="transmembrane region" description="Helical" evidence="1">
    <location>
        <begin position="80"/>
        <end position="96"/>
    </location>
</feature>
<sequence length="223" mass="23569">MTARAAYALLWLGLMGFWVLFAPAPAPDTLGQVIALATLQTEALDPLAIAVFHLLGVLPTAFLALLLFDTGRPSPRPFAIGGYFLGGIILLPYLAIRDSDAPLDPAPNRFVRALGSRTAGVVLLLITLGLLTFGLVAGNPGAFAAQAGESQFIALMTADLIVLTTALHLASATDRQRRGLHQPGGIRLHPAMVLLMHLPLLGPMLYLSVRPTSPTSTAPEQRP</sequence>